<reference evidence="1 2" key="1">
    <citation type="submission" date="2019-08" db="EMBL/GenBank/DDBJ databases">
        <title>Bradymonadales sp. TMQ2.</title>
        <authorList>
            <person name="Liang Q."/>
        </authorList>
    </citation>
    <scope>NUCLEOTIDE SEQUENCE [LARGE SCALE GENOMIC DNA]</scope>
    <source>
        <strain evidence="1 2">TMQ2</strain>
    </source>
</reference>
<dbReference type="EMBL" id="VOSL01000059">
    <property type="protein sequence ID" value="TXD33869.1"/>
    <property type="molecule type" value="Genomic_DNA"/>
</dbReference>
<sequence>MDLTFKIVRRLLRDDDVAFSRNRNFEAYQDPRVKRALRLYRHLRSLERDLLRLGQPDQVRLEAVEREGEQVVVRLEFLEQRGERVSYLSAEEWGLLLESERVCAILSDLLEKAPAAVRRALGREYIERPDQAEVDAATNEVK</sequence>
<name>A0A5C6X9G2_9DELT</name>
<dbReference type="Proteomes" id="UP000321046">
    <property type="component" value="Unassembled WGS sequence"/>
</dbReference>
<accession>A0A5C6X9G2</accession>
<evidence type="ECO:0000313" key="2">
    <source>
        <dbReference type="Proteomes" id="UP000321046"/>
    </source>
</evidence>
<gene>
    <name evidence="1" type="ORF">FRC96_15505</name>
</gene>
<dbReference type="OrthoDB" id="5511845at2"/>
<evidence type="ECO:0000313" key="1">
    <source>
        <dbReference type="EMBL" id="TXD33869.1"/>
    </source>
</evidence>
<dbReference type="RefSeq" id="WP_146975743.1">
    <property type="nucleotide sequence ID" value="NZ_VOSL01000059.1"/>
</dbReference>
<proteinExistence type="predicted"/>
<dbReference type="AlphaFoldDB" id="A0A5C6X9G2"/>
<comment type="caution">
    <text evidence="1">The sequence shown here is derived from an EMBL/GenBank/DDBJ whole genome shotgun (WGS) entry which is preliminary data.</text>
</comment>
<organism evidence="1 2">
    <name type="scientific">Lujinxingia vulgaris</name>
    <dbReference type="NCBI Taxonomy" id="2600176"/>
    <lineage>
        <taxon>Bacteria</taxon>
        <taxon>Deltaproteobacteria</taxon>
        <taxon>Bradymonadales</taxon>
        <taxon>Lujinxingiaceae</taxon>
        <taxon>Lujinxingia</taxon>
    </lineage>
</organism>
<protein>
    <submittedName>
        <fullName evidence="1">Uncharacterized protein</fullName>
    </submittedName>
</protein>